<sequence>MHSPGSDDCVILAWAQDGGLASARSVCRKSESIFIRRRSDVGGGRNSSRTWGGEQQAAPCDSLVNNEGLVIFMMSSLSGTSRTPRPLWRLAAPAAAQPVRRERADDVEILTDTACRHYSALS</sequence>
<name>K0TMX4_THAOC</name>
<dbReference type="EMBL" id="AGNL01001947">
    <property type="protein sequence ID" value="EJK76606.1"/>
    <property type="molecule type" value="Genomic_DNA"/>
</dbReference>
<protein>
    <submittedName>
        <fullName evidence="1">Uncharacterized protein</fullName>
    </submittedName>
</protein>
<comment type="caution">
    <text evidence="1">The sequence shown here is derived from an EMBL/GenBank/DDBJ whole genome shotgun (WGS) entry which is preliminary data.</text>
</comment>
<evidence type="ECO:0000313" key="2">
    <source>
        <dbReference type="Proteomes" id="UP000266841"/>
    </source>
</evidence>
<gene>
    <name evidence="1" type="ORF">THAOC_01620</name>
</gene>
<evidence type="ECO:0000313" key="1">
    <source>
        <dbReference type="EMBL" id="EJK76606.1"/>
    </source>
</evidence>
<dbReference type="Proteomes" id="UP000266841">
    <property type="component" value="Unassembled WGS sequence"/>
</dbReference>
<reference evidence="1 2" key="1">
    <citation type="journal article" date="2012" name="Genome Biol.">
        <title>Genome and low-iron response of an oceanic diatom adapted to chronic iron limitation.</title>
        <authorList>
            <person name="Lommer M."/>
            <person name="Specht M."/>
            <person name="Roy A.S."/>
            <person name="Kraemer L."/>
            <person name="Andreson R."/>
            <person name="Gutowska M.A."/>
            <person name="Wolf J."/>
            <person name="Bergner S.V."/>
            <person name="Schilhabel M.B."/>
            <person name="Klostermeier U.C."/>
            <person name="Beiko R.G."/>
            <person name="Rosenstiel P."/>
            <person name="Hippler M."/>
            <person name="Laroche J."/>
        </authorList>
    </citation>
    <scope>NUCLEOTIDE SEQUENCE [LARGE SCALE GENOMIC DNA]</scope>
    <source>
        <strain evidence="1 2">CCMP1005</strain>
    </source>
</reference>
<organism evidence="1 2">
    <name type="scientific">Thalassiosira oceanica</name>
    <name type="common">Marine diatom</name>
    <dbReference type="NCBI Taxonomy" id="159749"/>
    <lineage>
        <taxon>Eukaryota</taxon>
        <taxon>Sar</taxon>
        <taxon>Stramenopiles</taxon>
        <taxon>Ochrophyta</taxon>
        <taxon>Bacillariophyta</taxon>
        <taxon>Coscinodiscophyceae</taxon>
        <taxon>Thalassiosirophycidae</taxon>
        <taxon>Thalassiosirales</taxon>
        <taxon>Thalassiosiraceae</taxon>
        <taxon>Thalassiosira</taxon>
    </lineage>
</organism>
<accession>K0TMX4</accession>
<proteinExistence type="predicted"/>
<dbReference type="AlphaFoldDB" id="K0TMX4"/>
<keyword evidence="2" id="KW-1185">Reference proteome</keyword>